<dbReference type="GO" id="GO:0003810">
    <property type="term" value="F:protein-glutamine gamma-glutamyltransferase activity"/>
    <property type="evidence" value="ECO:0007669"/>
    <property type="project" value="UniProtKB-EC"/>
</dbReference>
<evidence type="ECO:0000256" key="1">
    <source>
        <dbReference type="ARBA" id="ARBA00022679"/>
    </source>
</evidence>
<accession>A0ABT9ZEX5</accession>
<keyword evidence="5" id="KW-1185">Reference proteome</keyword>
<dbReference type="InterPro" id="IPR020916">
    <property type="entry name" value="Gln_gamma-glutamylTfrase_bac"/>
</dbReference>
<dbReference type="EMBL" id="JAUSUD010000003">
    <property type="protein sequence ID" value="MDQ0229820.1"/>
    <property type="molecule type" value="Genomic_DNA"/>
</dbReference>
<evidence type="ECO:0000313" key="5">
    <source>
        <dbReference type="Proteomes" id="UP001234495"/>
    </source>
</evidence>
<evidence type="ECO:0000256" key="3">
    <source>
        <dbReference type="ARBA" id="ARBA00023315"/>
    </source>
</evidence>
<evidence type="ECO:0000256" key="2">
    <source>
        <dbReference type="ARBA" id="ARBA00022969"/>
    </source>
</evidence>
<dbReference type="NCBIfam" id="NF002869">
    <property type="entry name" value="PRK03187.1"/>
    <property type="match status" value="1"/>
</dbReference>
<evidence type="ECO:0000313" key="4">
    <source>
        <dbReference type="EMBL" id="MDQ0229820.1"/>
    </source>
</evidence>
<comment type="caution">
    <text evidence="4">The sequence shown here is derived from an EMBL/GenBank/DDBJ whole genome shotgun (WGS) entry which is preliminary data.</text>
</comment>
<keyword evidence="2" id="KW-0749">Sporulation</keyword>
<dbReference type="EC" id="2.3.2.13" evidence="4"/>
<proteinExistence type="inferred from homology"/>
<protein>
    <submittedName>
        <fullName evidence="4">Protein-glutamine gamma-glutamyltransferase</fullName>
        <ecNumber evidence="4">2.3.2.13</ecNumber>
    </submittedName>
</protein>
<sequence>MIYIGNRLYYAVQLKSPSYTVEENELITRMGRYRIRYDFSHFQQFRFALKLRVMIIRAARDLLSSQAKFANFADSTCNPKYWTLTANGGFKLKQDVQPADAIKDIFQNGPLYAFECATAIVIIFYKAALESINIEQFNRIYQGLYLRDWRSDEDLPINTRKGNDFLPGDCLYFNNPEFDPNVSYWRVENAIDLGNGHFFGHGIGIKTAEKMIEALNSRRKPNATVSAYLLSQVTRLDDQYLYHFASPGLQQRGEPEFIASNLVVGRVGRAVFTG</sequence>
<organism evidence="4 5">
    <name type="scientific">Metabacillus malikii</name>
    <dbReference type="NCBI Taxonomy" id="1504265"/>
    <lineage>
        <taxon>Bacteria</taxon>
        <taxon>Bacillati</taxon>
        <taxon>Bacillota</taxon>
        <taxon>Bacilli</taxon>
        <taxon>Bacillales</taxon>
        <taxon>Bacillaceae</taxon>
        <taxon>Metabacillus</taxon>
    </lineage>
</organism>
<gene>
    <name evidence="4" type="ORF">J2S19_001072</name>
</gene>
<dbReference type="Proteomes" id="UP001234495">
    <property type="component" value="Unassembled WGS sequence"/>
</dbReference>
<name>A0ABT9ZEX5_9BACI</name>
<dbReference type="RefSeq" id="WP_307338150.1">
    <property type="nucleotide sequence ID" value="NZ_JAUSUD010000003.1"/>
</dbReference>
<dbReference type="Pfam" id="PF20085">
    <property type="entry name" value="TGL"/>
    <property type="match status" value="1"/>
</dbReference>
<dbReference type="HAMAP" id="MF_00727">
    <property type="entry name" value="Tgl"/>
    <property type="match status" value="1"/>
</dbReference>
<reference evidence="4 5" key="1">
    <citation type="submission" date="2023-07" db="EMBL/GenBank/DDBJ databases">
        <title>Genomic Encyclopedia of Type Strains, Phase IV (KMG-IV): sequencing the most valuable type-strain genomes for metagenomic binning, comparative biology and taxonomic classification.</title>
        <authorList>
            <person name="Goeker M."/>
        </authorList>
    </citation>
    <scope>NUCLEOTIDE SEQUENCE [LARGE SCALE GENOMIC DNA]</scope>
    <source>
        <strain evidence="4 5">DSM 29005</strain>
    </source>
</reference>
<keyword evidence="1 4" id="KW-0808">Transferase</keyword>
<keyword evidence="3 4" id="KW-0012">Acyltransferase</keyword>